<feature type="transmembrane region" description="Helical" evidence="7">
    <location>
        <begin position="185"/>
        <end position="204"/>
    </location>
</feature>
<gene>
    <name evidence="9" type="ORF">GCM10011395_00290</name>
</gene>
<evidence type="ECO:0000256" key="2">
    <source>
        <dbReference type="ARBA" id="ARBA00010792"/>
    </source>
</evidence>
<dbReference type="Pfam" id="PF09335">
    <property type="entry name" value="VTT_dom"/>
    <property type="match status" value="1"/>
</dbReference>
<feature type="transmembrane region" description="Helical" evidence="7">
    <location>
        <begin position="62"/>
        <end position="81"/>
    </location>
</feature>
<dbReference type="Proteomes" id="UP000618591">
    <property type="component" value="Unassembled WGS sequence"/>
</dbReference>
<name>A0ABQ1FYG7_9SPHN</name>
<evidence type="ECO:0000256" key="6">
    <source>
        <dbReference type="ARBA" id="ARBA00023136"/>
    </source>
</evidence>
<dbReference type="RefSeq" id="WP_188444747.1">
    <property type="nucleotide sequence ID" value="NZ_BMDW01000001.1"/>
</dbReference>
<dbReference type="EMBL" id="BMDW01000001">
    <property type="protein sequence ID" value="GGA33930.1"/>
    <property type="molecule type" value="Genomic_DNA"/>
</dbReference>
<reference evidence="10" key="1">
    <citation type="journal article" date="2019" name="Int. J. Syst. Evol. Microbiol.">
        <title>The Global Catalogue of Microorganisms (GCM) 10K type strain sequencing project: providing services to taxonomists for standard genome sequencing and annotation.</title>
        <authorList>
            <consortium name="The Broad Institute Genomics Platform"/>
            <consortium name="The Broad Institute Genome Sequencing Center for Infectious Disease"/>
            <person name="Wu L."/>
            <person name="Ma J."/>
        </authorList>
    </citation>
    <scope>NUCLEOTIDE SEQUENCE [LARGE SCALE GENOMIC DNA]</scope>
    <source>
        <strain evidence="10">CGMCC 1.10106</strain>
    </source>
</reference>
<comment type="subcellular location">
    <subcellularLocation>
        <location evidence="1 7">Cell membrane</location>
        <topology evidence="1 7">Multi-pass membrane protein</topology>
    </subcellularLocation>
</comment>
<dbReference type="PANTHER" id="PTHR30353:SF15">
    <property type="entry name" value="INNER MEMBRANE PROTEIN YABI"/>
    <property type="match status" value="1"/>
</dbReference>
<evidence type="ECO:0000256" key="4">
    <source>
        <dbReference type="ARBA" id="ARBA00022692"/>
    </source>
</evidence>
<keyword evidence="10" id="KW-1185">Reference proteome</keyword>
<keyword evidence="6 7" id="KW-0472">Membrane</keyword>
<proteinExistence type="inferred from homology"/>
<evidence type="ECO:0000256" key="5">
    <source>
        <dbReference type="ARBA" id="ARBA00022989"/>
    </source>
</evidence>
<comment type="caution">
    <text evidence="9">The sequence shown here is derived from an EMBL/GenBank/DDBJ whole genome shotgun (WGS) entry which is preliminary data.</text>
</comment>
<evidence type="ECO:0000259" key="8">
    <source>
        <dbReference type="Pfam" id="PF09335"/>
    </source>
</evidence>
<evidence type="ECO:0000313" key="9">
    <source>
        <dbReference type="EMBL" id="GGA33930.1"/>
    </source>
</evidence>
<evidence type="ECO:0000256" key="1">
    <source>
        <dbReference type="ARBA" id="ARBA00004651"/>
    </source>
</evidence>
<keyword evidence="3 7" id="KW-1003">Cell membrane</keyword>
<organism evidence="9 10">
    <name type="scientific">Sphingomonas psychrolutea</name>
    <dbReference type="NCBI Taxonomy" id="1259676"/>
    <lineage>
        <taxon>Bacteria</taxon>
        <taxon>Pseudomonadati</taxon>
        <taxon>Pseudomonadota</taxon>
        <taxon>Alphaproteobacteria</taxon>
        <taxon>Sphingomonadales</taxon>
        <taxon>Sphingomonadaceae</taxon>
        <taxon>Sphingomonas</taxon>
    </lineage>
</organism>
<dbReference type="InterPro" id="IPR032818">
    <property type="entry name" value="DedA-like"/>
</dbReference>
<sequence>MEGLLQPIVDFMLANAAWAGPVFGLFAFGESLAVAGVIIPATPVLFLVGTLLGSGKLDPWSVIPWAIAGAIGGYWASWWSGRRMGSAVYRRRIFTGQRRTIARVRLYFRRWGGPSLIFGRYVLGPFQSMMPMVAGVAKMDARRFHAWNIVSGTAWVAVVLAPGYFAAKGLTVLGFGVAQQHMLTGVLLGVSALLAIGAVVLMLYRLTTLRRRPIATPSARKSPLG</sequence>
<comment type="similarity">
    <text evidence="2 7">Belongs to the DedA family.</text>
</comment>
<evidence type="ECO:0000256" key="3">
    <source>
        <dbReference type="ARBA" id="ARBA00022475"/>
    </source>
</evidence>
<dbReference type="PANTHER" id="PTHR30353">
    <property type="entry name" value="INNER MEMBRANE PROTEIN DEDA-RELATED"/>
    <property type="match status" value="1"/>
</dbReference>
<keyword evidence="5 7" id="KW-1133">Transmembrane helix</keyword>
<protein>
    <submittedName>
        <fullName evidence="9">Membrane protein</fullName>
    </submittedName>
</protein>
<evidence type="ECO:0000313" key="10">
    <source>
        <dbReference type="Proteomes" id="UP000618591"/>
    </source>
</evidence>
<feature type="transmembrane region" description="Helical" evidence="7">
    <location>
        <begin position="146"/>
        <end position="165"/>
    </location>
</feature>
<accession>A0ABQ1FYG7</accession>
<feature type="domain" description="VTT" evidence="8">
    <location>
        <begin position="39"/>
        <end position="164"/>
    </location>
</feature>
<evidence type="ECO:0000256" key="7">
    <source>
        <dbReference type="RuleBase" id="RU367016"/>
    </source>
</evidence>
<feature type="transmembrane region" description="Helical" evidence="7">
    <location>
        <begin position="12"/>
        <end position="42"/>
    </location>
</feature>
<keyword evidence="4 7" id="KW-0812">Transmembrane</keyword>
<dbReference type="InterPro" id="IPR032816">
    <property type="entry name" value="VTT_dom"/>
</dbReference>